<dbReference type="SUPFAM" id="SSF54001">
    <property type="entry name" value="Cysteine proteinases"/>
    <property type="match status" value="1"/>
</dbReference>
<evidence type="ECO:0000256" key="2">
    <source>
        <dbReference type="ARBA" id="ARBA00022525"/>
    </source>
</evidence>
<dbReference type="InterPro" id="IPR003951">
    <property type="entry name" value="Peptidase_C58"/>
</dbReference>
<name>A0A2V1H269_9GAMM</name>
<dbReference type="Pfam" id="PF03543">
    <property type="entry name" value="Peptidase_C58"/>
    <property type="match status" value="1"/>
</dbReference>
<evidence type="ECO:0000313" key="10">
    <source>
        <dbReference type="Proteomes" id="UP000244906"/>
    </source>
</evidence>
<reference evidence="9 10" key="1">
    <citation type="submission" date="2018-04" db="EMBL/GenBank/DDBJ databases">
        <title>Thalassorhabdus spongiae gen. nov., sp. nov., isolated from a marine sponge in South-West Iceland.</title>
        <authorList>
            <person name="Knobloch S."/>
            <person name="Daussin A."/>
            <person name="Johannsson R."/>
            <person name="Marteinsson V.T."/>
        </authorList>
    </citation>
    <scope>NUCLEOTIDE SEQUENCE [LARGE SCALE GENOMIC DNA]</scope>
    <source>
        <strain evidence="9 10">Hp12</strain>
    </source>
</reference>
<dbReference type="EMBL" id="QDDL01000003">
    <property type="protein sequence ID" value="PVZ69770.1"/>
    <property type="molecule type" value="Genomic_DNA"/>
</dbReference>
<feature type="region of interest" description="Disordered" evidence="7">
    <location>
        <begin position="1"/>
        <end position="23"/>
    </location>
</feature>
<keyword evidence="10" id="KW-1185">Reference proteome</keyword>
<evidence type="ECO:0000313" key="9">
    <source>
        <dbReference type="EMBL" id="PVZ69770.1"/>
    </source>
</evidence>
<evidence type="ECO:0000256" key="5">
    <source>
        <dbReference type="ARBA" id="ARBA00022807"/>
    </source>
</evidence>
<accession>A0A2V1H269</accession>
<dbReference type="Proteomes" id="UP000244906">
    <property type="component" value="Unassembled WGS sequence"/>
</dbReference>
<evidence type="ECO:0000256" key="1">
    <source>
        <dbReference type="ARBA" id="ARBA00004613"/>
    </source>
</evidence>
<dbReference type="InterPro" id="IPR006473">
    <property type="entry name" value="Peptidase_C58_Yopt"/>
</dbReference>
<feature type="domain" description="Peptidase C58 YopT-type" evidence="8">
    <location>
        <begin position="229"/>
        <end position="285"/>
    </location>
</feature>
<sequence length="299" mass="33647">MALPPPLPPRQRPRSRVPYPPLVPPISSAPGGLPLLIPRRIKPTPSSKKNTNAISHPHLIDCHVNPSQQSEKLANLALRCGGAQVKKFSQGSYDTRYGLGYWFRDPSFTPNGQSWGGLCKGMAVYWIYCHAKERDFWSWLIGPNDEVILSSAIYLTNLQASYIGVCNADFLSSYELGIDGDQWVDTIFEVFGMKPSTGITPGSNSSTTPLSYSVATNAREMAMRLVENSGHYKQFSFRSPNQGHAVALWVDDDVTFFDPNFGEFWFPKKQSFALWFELFWRETYGAMFTSNFYISTWSA</sequence>
<comment type="caution">
    <text evidence="9">The sequence shown here is derived from an EMBL/GenBank/DDBJ whole genome shotgun (WGS) entry which is preliminary data.</text>
</comment>
<comment type="subcellular location">
    <subcellularLocation>
        <location evidence="1">Secreted</location>
    </subcellularLocation>
</comment>
<keyword evidence="2" id="KW-0964">Secreted</keyword>
<organism evidence="9 10">
    <name type="scientific">Pelagibaculum spongiae</name>
    <dbReference type="NCBI Taxonomy" id="2080658"/>
    <lineage>
        <taxon>Bacteria</taxon>
        <taxon>Pseudomonadati</taxon>
        <taxon>Pseudomonadota</taxon>
        <taxon>Gammaproteobacteria</taxon>
        <taxon>Oceanospirillales</taxon>
        <taxon>Pelagibaculum</taxon>
    </lineage>
</organism>
<dbReference type="Gene3D" id="3.90.70.20">
    <property type="match status" value="1"/>
</dbReference>
<protein>
    <recommendedName>
        <fullName evidence="8">Peptidase C58 YopT-type domain-containing protein</fullName>
    </recommendedName>
</protein>
<keyword evidence="3" id="KW-0645">Protease</keyword>
<dbReference type="InterPro" id="IPR038765">
    <property type="entry name" value="Papain-like_cys_pep_sf"/>
</dbReference>
<dbReference type="PRINTS" id="PR01376">
    <property type="entry name" value="BACSURFANTGN"/>
</dbReference>
<evidence type="ECO:0000259" key="8">
    <source>
        <dbReference type="Pfam" id="PF03543"/>
    </source>
</evidence>
<keyword evidence="5" id="KW-0788">Thiol protease</keyword>
<dbReference type="RefSeq" id="WP_116687101.1">
    <property type="nucleotide sequence ID" value="NZ_CAWNYD010000003.1"/>
</dbReference>
<dbReference type="AlphaFoldDB" id="A0A2V1H269"/>
<dbReference type="OrthoDB" id="6852685at2"/>
<keyword evidence="6" id="KW-0843">Virulence</keyword>
<keyword evidence="4" id="KW-0378">Hydrolase</keyword>
<evidence type="ECO:0000256" key="7">
    <source>
        <dbReference type="SAM" id="MobiDB-lite"/>
    </source>
</evidence>
<dbReference type="GO" id="GO:0004197">
    <property type="term" value="F:cysteine-type endopeptidase activity"/>
    <property type="evidence" value="ECO:0007669"/>
    <property type="project" value="InterPro"/>
</dbReference>
<gene>
    <name evidence="9" type="ORF">DC094_10765</name>
</gene>
<dbReference type="GO" id="GO:0006508">
    <property type="term" value="P:proteolysis"/>
    <property type="evidence" value="ECO:0007669"/>
    <property type="project" value="UniProtKB-KW"/>
</dbReference>
<dbReference type="GO" id="GO:0005576">
    <property type="term" value="C:extracellular region"/>
    <property type="evidence" value="ECO:0007669"/>
    <property type="project" value="UniProtKB-SubCell"/>
</dbReference>
<evidence type="ECO:0000256" key="3">
    <source>
        <dbReference type="ARBA" id="ARBA00022670"/>
    </source>
</evidence>
<feature type="compositionally biased region" description="Pro residues" evidence="7">
    <location>
        <begin position="1"/>
        <end position="10"/>
    </location>
</feature>
<proteinExistence type="predicted"/>
<evidence type="ECO:0000256" key="6">
    <source>
        <dbReference type="ARBA" id="ARBA00023026"/>
    </source>
</evidence>
<evidence type="ECO:0000256" key="4">
    <source>
        <dbReference type="ARBA" id="ARBA00022801"/>
    </source>
</evidence>